<protein>
    <recommendedName>
        <fullName evidence="1">Heterokaryon incompatibility domain-containing protein</fullName>
    </recommendedName>
</protein>
<evidence type="ECO:0000259" key="1">
    <source>
        <dbReference type="Pfam" id="PF06985"/>
    </source>
</evidence>
<comment type="caution">
    <text evidence="2">The sequence shown here is derived from an EMBL/GenBank/DDBJ whole genome shotgun (WGS) entry which is preliminary data.</text>
</comment>
<feature type="domain" description="Heterokaryon incompatibility" evidence="1">
    <location>
        <begin position="23"/>
        <end position="111"/>
    </location>
</feature>
<dbReference type="EMBL" id="JAWRVE010000002">
    <property type="protein sequence ID" value="KAL1883225.1"/>
    <property type="molecule type" value="Genomic_DNA"/>
</dbReference>
<evidence type="ECO:0000313" key="3">
    <source>
        <dbReference type="Proteomes" id="UP001583177"/>
    </source>
</evidence>
<keyword evidence="3" id="KW-1185">Reference proteome</keyword>
<reference evidence="2 3" key="1">
    <citation type="journal article" date="2024" name="IMA Fungus">
        <title>IMA Genome - F19 : A genome assembly and annotation guide to empower mycologists, including annotated draft genome sequences of Ceratocystis pirilliformis, Diaporthe australafricana, Fusarium ophioides, Paecilomyces lecythidis, and Sporothrix stenoceras.</title>
        <authorList>
            <person name="Aylward J."/>
            <person name="Wilson A.M."/>
            <person name="Visagie C.M."/>
            <person name="Spraker J."/>
            <person name="Barnes I."/>
            <person name="Buitendag C."/>
            <person name="Ceriani C."/>
            <person name="Del Mar Angel L."/>
            <person name="du Plessis D."/>
            <person name="Fuchs T."/>
            <person name="Gasser K."/>
            <person name="Kramer D."/>
            <person name="Li W."/>
            <person name="Munsamy K."/>
            <person name="Piso A."/>
            <person name="Price J.L."/>
            <person name="Sonnekus B."/>
            <person name="Thomas C."/>
            <person name="van der Nest A."/>
            <person name="van Dijk A."/>
            <person name="van Heerden A."/>
            <person name="van Vuuren N."/>
            <person name="Yilmaz N."/>
            <person name="Duong T.A."/>
            <person name="van der Merwe N.A."/>
            <person name="Wingfield M.J."/>
            <person name="Wingfield B.D."/>
        </authorList>
    </citation>
    <scope>NUCLEOTIDE SEQUENCE [LARGE SCALE GENOMIC DNA]</scope>
    <source>
        <strain evidence="2 3">CMW 18300</strain>
    </source>
</reference>
<dbReference type="InterPro" id="IPR010730">
    <property type="entry name" value="HET"/>
</dbReference>
<dbReference type="PANTHER" id="PTHR10622:SF10">
    <property type="entry name" value="HET DOMAIN-CONTAINING PROTEIN"/>
    <property type="match status" value="1"/>
</dbReference>
<name>A0ABR3Y4I8_9PEZI</name>
<gene>
    <name evidence="2" type="ORF">Daus18300_000283</name>
</gene>
<dbReference type="PANTHER" id="PTHR10622">
    <property type="entry name" value="HET DOMAIN-CONTAINING PROTEIN"/>
    <property type="match status" value="1"/>
</dbReference>
<evidence type="ECO:0000313" key="2">
    <source>
        <dbReference type="EMBL" id="KAL1883225.1"/>
    </source>
</evidence>
<dbReference type="Proteomes" id="UP001583177">
    <property type="component" value="Unassembled WGS sequence"/>
</dbReference>
<proteinExistence type="predicted"/>
<organism evidence="2 3">
    <name type="scientific">Diaporthe australafricana</name>
    <dbReference type="NCBI Taxonomy" id="127596"/>
    <lineage>
        <taxon>Eukaryota</taxon>
        <taxon>Fungi</taxon>
        <taxon>Dikarya</taxon>
        <taxon>Ascomycota</taxon>
        <taxon>Pezizomycotina</taxon>
        <taxon>Sordariomycetes</taxon>
        <taxon>Sordariomycetidae</taxon>
        <taxon>Diaporthales</taxon>
        <taxon>Diaporthaceae</taxon>
        <taxon>Diaporthe</taxon>
    </lineage>
</organism>
<accession>A0ABR3Y4I8</accession>
<dbReference type="Pfam" id="PF06985">
    <property type="entry name" value="HET"/>
    <property type="match status" value="1"/>
</dbReference>
<sequence>MRLIDAKTLRIREFPSEDAYPAYAILSHTWGPAEQECTLQSMTEPDISSRIGYTKIKHCCDQALKDGLFWAWVDTCCIDKTSTAELSEAINSMFRWYKKASICYAYIEDANTVEDLEKSRWITRGWTLQELVAPHDVAFFSKSWDLLGRKLELKDVLWHITGIESAVLESGTLSNVTVAKKMVGDSRISYL</sequence>